<feature type="region of interest" description="Disordered" evidence="1">
    <location>
        <begin position="463"/>
        <end position="709"/>
    </location>
</feature>
<feature type="compositionally biased region" description="Acidic residues" evidence="1">
    <location>
        <begin position="344"/>
        <end position="353"/>
    </location>
</feature>
<comment type="caution">
    <text evidence="2">The sequence shown here is derived from an EMBL/GenBank/DDBJ whole genome shotgun (WGS) entry which is preliminary data.</text>
</comment>
<feature type="compositionally biased region" description="Polar residues" evidence="1">
    <location>
        <begin position="364"/>
        <end position="375"/>
    </location>
</feature>
<feature type="compositionally biased region" description="Low complexity" evidence="1">
    <location>
        <begin position="469"/>
        <end position="481"/>
    </location>
</feature>
<evidence type="ECO:0000313" key="2">
    <source>
        <dbReference type="EMBL" id="KAK8857930.1"/>
    </source>
</evidence>
<keyword evidence="3" id="KW-1185">Reference proteome</keyword>
<protein>
    <submittedName>
        <fullName evidence="2">Uncharacterized protein</fullName>
    </submittedName>
</protein>
<feature type="compositionally biased region" description="Acidic residues" evidence="1">
    <location>
        <begin position="500"/>
        <end position="565"/>
    </location>
</feature>
<dbReference type="SUPFAM" id="SSF52058">
    <property type="entry name" value="L domain-like"/>
    <property type="match status" value="1"/>
</dbReference>
<gene>
    <name evidence="2" type="ORF">M9Y10_013029</name>
</gene>
<sequence length="709" mass="81238">MRNTAKLNWLKDREREFRKTGKLDISGEMLENLSFIGSRPTMKTLDLSFTSIRSFEGLPPQPKLEYIILDGSMIESFKNGLSISSISKISIRNTPASKIPNYKLSLLILCDNLRIIDDRIVPNKLKQKAEKYPPICRKLVNQGWIAEYPCPSKTDLIDICFNYGLNYQEETEGKSISSLNEIPLYEEKDIDEIISKYSSKHKKMLQKAKEKLENIDNINPYDSRNSASIDLTVTSENSSVNTNHEFTFSLNQESSFSTNDNFQIPYPQDEEERNESFISYNPNLLSYRVSAIIKKYGFDIDDDGDRVSTIVSALDHIFKIAEGKDVDFPHVLMDGNIIALEDDFEEDEEESSSEDLNAPKKTRTNVTFDFSNQGNNRGELYRPTTNILDEKEYKETNMNIQKDLSDHLFEEYNEEEEKNRIDISQSSSSFLQQHHLLDENENEAEQKKDEVEGESLISISAIEGEGQLDDSLLQQQKMLMQDDNEDANEEGNTNKIGNANEEENTNEVENANEEENMSEVENINEEENTNEIENAYEEENTNEVENANEEENINEIENANEEENINEVGNINEEENANEFENENNEEEQENSKIEIEGQINLSNNDEEEQSLSGLILNDNENEEDEADIFNFEDKLPDFPEEDRNNNLNTSGEEEDNMKIIDNQLDSAGAIETNENEDMNNDNDDGTNITASNDESITLSTMEEDNEND</sequence>
<dbReference type="InterPro" id="IPR032675">
    <property type="entry name" value="LRR_dom_sf"/>
</dbReference>
<dbReference type="EMBL" id="JAPFFF010000019">
    <property type="protein sequence ID" value="KAK8857930.1"/>
    <property type="molecule type" value="Genomic_DNA"/>
</dbReference>
<feature type="compositionally biased region" description="Polar residues" evidence="1">
    <location>
        <begin position="691"/>
        <end position="701"/>
    </location>
</feature>
<evidence type="ECO:0000313" key="3">
    <source>
        <dbReference type="Proteomes" id="UP001470230"/>
    </source>
</evidence>
<proteinExistence type="predicted"/>
<reference evidence="2 3" key="1">
    <citation type="submission" date="2024-04" db="EMBL/GenBank/DDBJ databases">
        <title>Tritrichomonas musculus Genome.</title>
        <authorList>
            <person name="Alves-Ferreira E."/>
            <person name="Grigg M."/>
            <person name="Lorenzi H."/>
            <person name="Galac M."/>
        </authorList>
    </citation>
    <scope>NUCLEOTIDE SEQUENCE [LARGE SCALE GENOMIC DNA]</scope>
    <source>
        <strain evidence="2 3">EAF2021</strain>
    </source>
</reference>
<dbReference type="Proteomes" id="UP001470230">
    <property type="component" value="Unassembled WGS sequence"/>
</dbReference>
<feature type="compositionally biased region" description="Acidic residues" evidence="1">
    <location>
        <begin position="572"/>
        <end position="589"/>
    </location>
</feature>
<feature type="region of interest" description="Disordered" evidence="1">
    <location>
        <begin position="344"/>
        <end position="375"/>
    </location>
</feature>
<name>A0ABR2I8J8_9EUKA</name>
<dbReference type="Gene3D" id="3.80.10.10">
    <property type="entry name" value="Ribonuclease Inhibitor"/>
    <property type="match status" value="1"/>
</dbReference>
<organism evidence="2 3">
    <name type="scientific">Tritrichomonas musculus</name>
    <dbReference type="NCBI Taxonomy" id="1915356"/>
    <lineage>
        <taxon>Eukaryota</taxon>
        <taxon>Metamonada</taxon>
        <taxon>Parabasalia</taxon>
        <taxon>Tritrichomonadida</taxon>
        <taxon>Tritrichomonadidae</taxon>
        <taxon>Tritrichomonas</taxon>
    </lineage>
</organism>
<feature type="compositionally biased region" description="Basic and acidic residues" evidence="1">
    <location>
        <begin position="632"/>
        <end position="645"/>
    </location>
</feature>
<feature type="compositionally biased region" description="Acidic residues" evidence="1">
    <location>
        <begin position="674"/>
        <end position="685"/>
    </location>
</feature>
<evidence type="ECO:0000256" key="1">
    <source>
        <dbReference type="SAM" id="MobiDB-lite"/>
    </source>
</evidence>
<accession>A0ABR2I8J8</accession>